<dbReference type="Gene3D" id="3.40.50.1110">
    <property type="entry name" value="SGNH hydrolase"/>
    <property type="match status" value="1"/>
</dbReference>
<name>A0ABZ0RKG2_9BACT</name>
<dbReference type="RefSeq" id="WP_319833547.1">
    <property type="nucleotide sequence ID" value="NZ_CP138858.1"/>
</dbReference>
<dbReference type="Pfam" id="PF13472">
    <property type="entry name" value="Lipase_GDSL_2"/>
    <property type="match status" value="1"/>
</dbReference>
<protein>
    <submittedName>
        <fullName evidence="3">GDSL-type esterase/lipase family protein</fullName>
    </submittedName>
</protein>
<dbReference type="InterPro" id="IPR013830">
    <property type="entry name" value="SGNH_hydro"/>
</dbReference>
<dbReference type="InterPro" id="IPR036514">
    <property type="entry name" value="SGNH_hydro_sf"/>
</dbReference>
<keyword evidence="1" id="KW-0732">Signal</keyword>
<reference evidence="3 4" key="1">
    <citation type="submission" date="2023-11" db="EMBL/GenBank/DDBJ databases">
        <title>Coraliomargarita sp. nov., isolated from marine algae.</title>
        <authorList>
            <person name="Lee J.K."/>
            <person name="Baek J.H."/>
            <person name="Kim J.M."/>
            <person name="Choi D.G."/>
            <person name="Jeon C.O."/>
        </authorList>
    </citation>
    <scope>NUCLEOTIDE SEQUENCE [LARGE SCALE GENOMIC DNA]</scope>
    <source>
        <strain evidence="3 4">J2-16</strain>
    </source>
</reference>
<evidence type="ECO:0000313" key="3">
    <source>
        <dbReference type="EMBL" id="WPJ96690.1"/>
    </source>
</evidence>
<dbReference type="Gene3D" id="2.60.120.260">
    <property type="entry name" value="Galactose-binding domain-like"/>
    <property type="match status" value="1"/>
</dbReference>
<feature type="signal peptide" evidence="1">
    <location>
        <begin position="1"/>
        <end position="25"/>
    </location>
</feature>
<evidence type="ECO:0000256" key="1">
    <source>
        <dbReference type="SAM" id="SignalP"/>
    </source>
</evidence>
<evidence type="ECO:0000313" key="4">
    <source>
        <dbReference type="Proteomes" id="UP001324993"/>
    </source>
</evidence>
<keyword evidence="4" id="KW-1185">Reference proteome</keyword>
<dbReference type="Proteomes" id="UP001324993">
    <property type="component" value="Chromosome"/>
</dbReference>
<evidence type="ECO:0000259" key="2">
    <source>
        <dbReference type="Pfam" id="PF13472"/>
    </source>
</evidence>
<dbReference type="SUPFAM" id="SSF52266">
    <property type="entry name" value="SGNH hydrolase"/>
    <property type="match status" value="1"/>
</dbReference>
<gene>
    <name evidence="3" type="ORF">SH580_03100</name>
</gene>
<feature type="chain" id="PRO_5045938052" evidence="1">
    <location>
        <begin position="26"/>
        <end position="393"/>
    </location>
</feature>
<accession>A0ABZ0RKG2</accession>
<organism evidence="3 4">
    <name type="scientific">Coraliomargarita algicola</name>
    <dbReference type="NCBI Taxonomy" id="3092156"/>
    <lineage>
        <taxon>Bacteria</taxon>
        <taxon>Pseudomonadati</taxon>
        <taxon>Verrucomicrobiota</taxon>
        <taxon>Opitutia</taxon>
        <taxon>Puniceicoccales</taxon>
        <taxon>Coraliomargaritaceae</taxon>
        <taxon>Coraliomargarita</taxon>
    </lineage>
</organism>
<dbReference type="PANTHER" id="PTHR34407">
    <property type="entry name" value="EXPRESSED PROTEIN"/>
    <property type="match status" value="1"/>
</dbReference>
<dbReference type="EMBL" id="CP138858">
    <property type="protein sequence ID" value="WPJ96690.1"/>
    <property type="molecule type" value="Genomic_DNA"/>
</dbReference>
<sequence length="393" mass="43259">MLPFARILFFMLPSVALFSNLMAFAVGEDVAAVFQRAKDGAPLRYVALGGSITQSGKGWIGPWLQQQFPASDVSVVNSGMSATGSELGVFRLERDVIAHQPDLVVLEFCVNDAGLSDEDAIRNMESLIVRLRSLPHPPAIIVLEAAAKGGVNLKRHRKVARHYHLLEVDLQEAVEHELEKTGADWSQFFGDNVHPNAAGNTLYAEVIIDTLEPYLDQPEAVFSDDLPKPLSPKSLLLDGRMVPLTSYSYVDGWSTQNSLPKWWNRFFNGVLYSNTPGAVLTIPFRGTHVGLYAAMDTSYGSFYANVDGGAPAHIFTNTRGGYLYKTLAQDLSAQEHRLTVVLPNESDPETRMNGPIHLGYLLLAGESHADRSLAEQGGYDPKCCLVCNLKRWR</sequence>
<proteinExistence type="predicted"/>
<dbReference type="PANTHER" id="PTHR34407:SF1">
    <property type="entry name" value="SGNH HYDROLASE-TYPE ESTERASE DOMAIN-CONTAINING PROTEIN"/>
    <property type="match status" value="1"/>
</dbReference>
<feature type="domain" description="SGNH hydrolase-type esterase" evidence="2">
    <location>
        <begin position="47"/>
        <end position="201"/>
    </location>
</feature>